<name>A0A1I4L2F1_9PROT</name>
<feature type="transmembrane region" description="Helical" evidence="5">
    <location>
        <begin position="273"/>
        <end position="293"/>
    </location>
</feature>
<dbReference type="OrthoDB" id="9800613at2"/>
<dbReference type="Gene3D" id="2.40.30.170">
    <property type="match status" value="1"/>
</dbReference>
<evidence type="ECO:0000259" key="6">
    <source>
        <dbReference type="Pfam" id="PF25954"/>
    </source>
</evidence>
<feature type="transmembrane region" description="Helical" evidence="5">
    <location>
        <begin position="202"/>
        <end position="220"/>
    </location>
</feature>
<evidence type="ECO:0000256" key="2">
    <source>
        <dbReference type="ARBA" id="ARBA00023054"/>
    </source>
</evidence>
<feature type="coiled-coil region" evidence="3">
    <location>
        <begin position="569"/>
        <end position="615"/>
    </location>
</feature>
<dbReference type="PANTHER" id="PTHR32347:SF23">
    <property type="entry name" value="BLL5650 PROTEIN"/>
    <property type="match status" value="1"/>
</dbReference>
<reference evidence="8" key="1">
    <citation type="submission" date="2016-10" db="EMBL/GenBank/DDBJ databases">
        <authorList>
            <person name="Varghese N."/>
            <person name="Submissions S."/>
        </authorList>
    </citation>
    <scope>NUCLEOTIDE SEQUENCE [LARGE SCALE GENOMIC DNA]</scope>
    <source>
        <strain evidence="8">Nm44</strain>
    </source>
</reference>
<dbReference type="EMBL" id="FOUB01000005">
    <property type="protein sequence ID" value="SFL85003.1"/>
    <property type="molecule type" value="Genomic_DNA"/>
</dbReference>
<dbReference type="InterPro" id="IPR050465">
    <property type="entry name" value="UPF0194_transport"/>
</dbReference>
<evidence type="ECO:0000256" key="5">
    <source>
        <dbReference type="SAM" id="Phobius"/>
    </source>
</evidence>
<evidence type="ECO:0000256" key="1">
    <source>
        <dbReference type="ARBA" id="ARBA00004196"/>
    </source>
</evidence>
<proteinExistence type="predicted"/>
<dbReference type="Pfam" id="PF25954">
    <property type="entry name" value="Beta-barrel_RND_2"/>
    <property type="match status" value="1"/>
</dbReference>
<keyword evidence="8" id="KW-1185">Reference proteome</keyword>
<sequence length="760" mass="86513">MMQLLREDLVISPKKNSAGCYVLDTSAGKEYEFGMVEQFLIEQFRKPYDLAFVRNTVNSQFELQLTSDNINEFLGLLSEWGLLDSGKNQEQRIQSSTKEDLRTSQPTKNVDEDTPLQRNALHLFNPEKLLDNLLRIFSLFRFVTWLTPLIFAVAVMTILSNWNAFLADLSLANARFGFFGRLLFAALILNFISQIARGLVARHFGLLSPSFSLFFFLGLVPRFNIQIILSDAITRRNRLWLIATSTLVRLWVFAGTSLIWILTRTSGTSLSTIAIEFACVSIIGLLLIANPLWPGEGANFLSTWLEIPDMQQRSRKALWRFIFGQPDLVKRYSRHTSFMILLGLATAILFLGVVGYIIYQLFTYLESHYHGAGVALFLFLSIYISMVMRRGATKKQINPNVVSIKQSQMNTMHRTPQSESKLLHHWGKYLLIFITIGCQFLPYQYETGGNAEVFPSARVSVTADIEGIIEEVYFKGGERVQPGTVLARIADYNQINQLHILDAEIEGKKYEIERYRSTPSVEDIKLAEKKISTARLHAQYSQEKLKKQESLFEKGFISLQAFEDARVAAERDEQLLDEAIASMKALKAQINPFQIKTLKTELEKLQRQASYHREKLRRTNLVTPIGGRIVTTDLQYQRSSYLEAGKKFADIEDTDTVIVRAAIPESDLFEISDKALLTLKLYAYPNRKFEGIVDEIEVIANTADYGRVVYVRGHISNPDGAIKTGLTGYAKIQGNETIVLFAFTRALIRFVTIEIWSWLP</sequence>
<keyword evidence="5" id="KW-0472">Membrane</keyword>
<gene>
    <name evidence="7" type="ORF">SAMN05421863_1005114</name>
</gene>
<organism evidence="7 8">
    <name type="scientific">Nitrosomonas communis</name>
    <dbReference type="NCBI Taxonomy" id="44574"/>
    <lineage>
        <taxon>Bacteria</taxon>
        <taxon>Pseudomonadati</taxon>
        <taxon>Pseudomonadota</taxon>
        <taxon>Betaproteobacteria</taxon>
        <taxon>Nitrosomonadales</taxon>
        <taxon>Nitrosomonadaceae</taxon>
        <taxon>Nitrosomonas</taxon>
    </lineage>
</organism>
<dbReference type="SUPFAM" id="SSF111369">
    <property type="entry name" value="HlyD-like secretion proteins"/>
    <property type="match status" value="2"/>
</dbReference>
<feature type="transmembrane region" description="Helical" evidence="5">
    <location>
        <begin position="178"/>
        <end position="196"/>
    </location>
</feature>
<evidence type="ECO:0000313" key="7">
    <source>
        <dbReference type="EMBL" id="SFL85003.1"/>
    </source>
</evidence>
<keyword evidence="5" id="KW-1133">Transmembrane helix</keyword>
<feature type="region of interest" description="Disordered" evidence="4">
    <location>
        <begin position="93"/>
        <end position="112"/>
    </location>
</feature>
<comment type="subcellular location">
    <subcellularLocation>
        <location evidence="1">Cell envelope</location>
    </subcellularLocation>
</comment>
<feature type="transmembrane region" description="Helical" evidence="5">
    <location>
        <begin position="368"/>
        <end position="388"/>
    </location>
</feature>
<feature type="transmembrane region" description="Helical" evidence="5">
    <location>
        <begin position="338"/>
        <end position="362"/>
    </location>
</feature>
<evidence type="ECO:0000256" key="4">
    <source>
        <dbReference type="SAM" id="MobiDB-lite"/>
    </source>
</evidence>
<feature type="domain" description="CusB-like beta-barrel" evidence="6">
    <location>
        <begin position="659"/>
        <end position="734"/>
    </location>
</feature>
<accession>A0A1I4L2F1</accession>
<feature type="transmembrane region" description="Helical" evidence="5">
    <location>
        <begin position="142"/>
        <end position="166"/>
    </location>
</feature>
<keyword evidence="5" id="KW-0812">Transmembrane</keyword>
<dbReference type="AlphaFoldDB" id="A0A1I4L2F1"/>
<evidence type="ECO:0000256" key="3">
    <source>
        <dbReference type="SAM" id="Coils"/>
    </source>
</evidence>
<dbReference type="Proteomes" id="UP000183287">
    <property type="component" value="Unassembled WGS sequence"/>
</dbReference>
<protein>
    <submittedName>
        <fullName evidence="7">Barrel-sandwich domain of CusB or HlyD membrane-fusion</fullName>
    </submittedName>
</protein>
<dbReference type="InterPro" id="IPR058792">
    <property type="entry name" value="Beta-barrel_RND_2"/>
</dbReference>
<keyword evidence="2 3" id="KW-0175">Coiled coil</keyword>
<dbReference type="GO" id="GO:0030313">
    <property type="term" value="C:cell envelope"/>
    <property type="evidence" value="ECO:0007669"/>
    <property type="project" value="UniProtKB-SubCell"/>
</dbReference>
<evidence type="ECO:0000313" key="8">
    <source>
        <dbReference type="Proteomes" id="UP000183287"/>
    </source>
</evidence>
<dbReference type="Gene3D" id="2.40.50.100">
    <property type="match status" value="1"/>
</dbReference>
<dbReference type="PANTHER" id="PTHR32347">
    <property type="entry name" value="EFFLUX SYSTEM COMPONENT YKNX-RELATED"/>
    <property type="match status" value="1"/>
</dbReference>
<feature type="transmembrane region" description="Helical" evidence="5">
    <location>
        <begin position="240"/>
        <end position="261"/>
    </location>
</feature>
<dbReference type="RefSeq" id="WP_074903780.1">
    <property type="nucleotide sequence ID" value="NZ_FOUB01000005.1"/>
</dbReference>